<protein>
    <recommendedName>
        <fullName evidence="2">Integrase catalytic domain-containing protein</fullName>
    </recommendedName>
</protein>
<sequence length="129" mass="14337">METGSEQHPDYAAALEAELVVARAERAAALAELAVAKAKEADNQAIILRQKVHIEKLQRELRGQKSERTSRLIAQMELMLEDAEATATDDARSKMEDWRRDYNEFRPHSAIGNKVPISLMNGSSAPPPN</sequence>
<dbReference type="Proteomes" id="UP000007735">
    <property type="component" value="Plasmid pSfHH103b"/>
</dbReference>
<evidence type="ECO:0000313" key="3">
    <source>
        <dbReference type="EMBL" id="CCE98507.1"/>
    </source>
</evidence>
<reference evidence="3 4" key="1">
    <citation type="journal article" date="2012" name="J. Bacteriol.">
        <title>Genome sequence of the soybean symbiont Sinorhizobium fredii HH103.</title>
        <authorList>
            <person name="Weidner S."/>
            <person name="Becker A."/>
            <person name="Bonilla I."/>
            <person name="Jaenicke S."/>
            <person name="Lloret J."/>
            <person name="Margaret I."/>
            <person name="Puhler A."/>
            <person name="Ruiz-Sainz J.E."/>
            <person name="Schneiker-Bekel S."/>
            <person name="Szczepanowski R."/>
            <person name="Vinardell J.M."/>
            <person name="Zehner S."/>
            <person name="Gottfert M."/>
        </authorList>
    </citation>
    <scope>NUCLEOTIDE SEQUENCE [LARGE SCALE GENOMIC DNA]</scope>
    <source>
        <strain evidence="3 4">HH103</strain>
        <plasmid evidence="4">pSfHH103b</plasmid>
    </source>
</reference>
<dbReference type="InterPro" id="IPR001584">
    <property type="entry name" value="Integrase_cat-core"/>
</dbReference>
<keyword evidence="1" id="KW-0175">Coiled coil</keyword>
<name>G9ABS8_SINF1</name>
<dbReference type="PATRIC" id="fig|380.5.peg.4234"/>
<evidence type="ECO:0000259" key="2">
    <source>
        <dbReference type="Pfam" id="PF13683"/>
    </source>
</evidence>
<accession>G9ABS8</accession>
<feature type="coiled-coil region" evidence="1">
    <location>
        <begin position="12"/>
        <end position="86"/>
    </location>
</feature>
<feature type="domain" description="Integrase catalytic" evidence="2">
    <location>
        <begin position="84"/>
        <end position="116"/>
    </location>
</feature>
<dbReference type="HOGENOM" id="CLU_1947081_0_0_5"/>
<dbReference type="KEGG" id="sfh:SFHH103_04016"/>
<geneLocation type="plasmid" evidence="3 4">
    <name>pSfHH103b</name>
</geneLocation>
<dbReference type="GO" id="GO:0015074">
    <property type="term" value="P:DNA integration"/>
    <property type="evidence" value="ECO:0007669"/>
    <property type="project" value="InterPro"/>
</dbReference>
<keyword evidence="3" id="KW-0614">Plasmid</keyword>
<dbReference type="AlphaFoldDB" id="G9ABS8"/>
<organism evidence="3 4">
    <name type="scientific">Sinorhizobium fredii (strain HH103)</name>
    <dbReference type="NCBI Taxonomy" id="1117943"/>
    <lineage>
        <taxon>Bacteria</taxon>
        <taxon>Pseudomonadati</taxon>
        <taxon>Pseudomonadota</taxon>
        <taxon>Alphaproteobacteria</taxon>
        <taxon>Hyphomicrobiales</taxon>
        <taxon>Rhizobiaceae</taxon>
        <taxon>Sinorhizobium/Ensifer group</taxon>
        <taxon>Sinorhizobium</taxon>
    </lineage>
</organism>
<evidence type="ECO:0000256" key="1">
    <source>
        <dbReference type="SAM" id="Coils"/>
    </source>
</evidence>
<dbReference type="Pfam" id="PF13683">
    <property type="entry name" value="rve_3"/>
    <property type="match status" value="1"/>
</dbReference>
<dbReference type="EMBL" id="HE616892">
    <property type="protein sequence ID" value="CCE98507.1"/>
    <property type="molecule type" value="Genomic_DNA"/>
</dbReference>
<gene>
    <name evidence="3" type="ordered locus">SFHH103_04016</name>
</gene>
<proteinExistence type="predicted"/>
<evidence type="ECO:0000313" key="4">
    <source>
        <dbReference type="Proteomes" id="UP000007735"/>
    </source>
</evidence>